<dbReference type="Proteomes" id="UP000007151">
    <property type="component" value="Unassembled WGS sequence"/>
</dbReference>
<dbReference type="KEGG" id="dpl:KGM_204930"/>
<gene>
    <name evidence="2" type="ORF">KGM_204930</name>
</gene>
<feature type="region of interest" description="Disordered" evidence="1">
    <location>
        <begin position="141"/>
        <end position="180"/>
    </location>
</feature>
<evidence type="ECO:0000256" key="1">
    <source>
        <dbReference type="SAM" id="MobiDB-lite"/>
    </source>
</evidence>
<comment type="caution">
    <text evidence="2">The sequence shown here is derived from an EMBL/GenBank/DDBJ whole genome shotgun (WGS) entry which is preliminary data.</text>
</comment>
<keyword evidence="3" id="KW-1185">Reference proteome</keyword>
<feature type="region of interest" description="Disordered" evidence="1">
    <location>
        <begin position="1"/>
        <end position="65"/>
    </location>
</feature>
<accession>A0A212F8W9</accession>
<evidence type="ECO:0000313" key="2">
    <source>
        <dbReference type="EMBL" id="OWR50149.1"/>
    </source>
</evidence>
<evidence type="ECO:0000313" key="3">
    <source>
        <dbReference type="Proteomes" id="UP000007151"/>
    </source>
</evidence>
<organism evidence="2 3">
    <name type="scientific">Danaus plexippus plexippus</name>
    <dbReference type="NCBI Taxonomy" id="278856"/>
    <lineage>
        <taxon>Eukaryota</taxon>
        <taxon>Metazoa</taxon>
        <taxon>Ecdysozoa</taxon>
        <taxon>Arthropoda</taxon>
        <taxon>Hexapoda</taxon>
        <taxon>Insecta</taxon>
        <taxon>Pterygota</taxon>
        <taxon>Neoptera</taxon>
        <taxon>Endopterygota</taxon>
        <taxon>Lepidoptera</taxon>
        <taxon>Glossata</taxon>
        <taxon>Ditrysia</taxon>
        <taxon>Papilionoidea</taxon>
        <taxon>Nymphalidae</taxon>
        <taxon>Danainae</taxon>
        <taxon>Danaini</taxon>
        <taxon>Danaina</taxon>
        <taxon>Danaus</taxon>
        <taxon>Danaus</taxon>
    </lineage>
</organism>
<reference evidence="2 3" key="1">
    <citation type="journal article" date="2011" name="Cell">
        <title>The monarch butterfly genome yields insights into long-distance migration.</title>
        <authorList>
            <person name="Zhan S."/>
            <person name="Merlin C."/>
            <person name="Boore J.L."/>
            <person name="Reppert S.M."/>
        </authorList>
    </citation>
    <scope>NUCLEOTIDE SEQUENCE [LARGE SCALE GENOMIC DNA]</scope>
    <source>
        <strain evidence="2">F-2</strain>
    </source>
</reference>
<dbReference type="EMBL" id="AGBW02009679">
    <property type="protein sequence ID" value="OWR50149.1"/>
    <property type="molecule type" value="Genomic_DNA"/>
</dbReference>
<dbReference type="AlphaFoldDB" id="A0A212F8W9"/>
<protein>
    <submittedName>
        <fullName evidence="2">Uncharacterized protein</fullName>
    </submittedName>
</protein>
<dbReference type="InParanoid" id="A0A212F8W9"/>
<sequence length="201" mass="22315">MRVTVWPAGSLEDRPPPDPTSPGSPDTRELGSGLCREQTNPLGNVRVPPHQSRKREHCRETAEPGNRKESFPILLSYSPLGYHVAGVPCCRGADEWYYRRVSCVPRVPANKIRRAGSQRTVGAPAPPPCIRARALSHRQMCQESPEAPLTHAHTPYPASRESEDHKASPLSRVPRSNPTFTQTHARTHMHAHIQAPQGRPM</sequence>
<proteinExistence type="predicted"/>
<name>A0A212F8W9_DANPL</name>